<reference evidence="2" key="2">
    <citation type="journal article" date="2009" name="Fungal Genet. Biol.">
        <title>The 2008 update of the Aspergillus nidulans genome annotation: a community effort.</title>
        <authorList>
            <person name="Wortman J.R."/>
            <person name="Gilsenan J.M."/>
            <person name="Joardar V."/>
            <person name="Deegan J."/>
            <person name="Clutterbuck J."/>
            <person name="Andersen M.R."/>
            <person name="Archer D."/>
            <person name="Bencina M."/>
            <person name="Braus G."/>
            <person name="Coutinho P."/>
            <person name="von Dohren H."/>
            <person name="Doonan J."/>
            <person name="Driessen A.J."/>
            <person name="Durek P."/>
            <person name="Espeso E."/>
            <person name="Fekete E."/>
            <person name="Flipphi M."/>
            <person name="Estrada C.G."/>
            <person name="Geysens S."/>
            <person name="Goldman G."/>
            <person name="de Groot P.W."/>
            <person name="Hansen K."/>
            <person name="Harris S.D."/>
            <person name="Heinekamp T."/>
            <person name="Helmstaedt K."/>
            <person name="Henrissat B."/>
            <person name="Hofmann G."/>
            <person name="Homan T."/>
            <person name="Horio T."/>
            <person name="Horiuchi H."/>
            <person name="James S."/>
            <person name="Jones M."/>
            <person name="Karaffa L."/>
            <person name="Karanyi Z."/>
            <person name="Kato M."/>
            <person name="Keller N."/>
            <person name="Kelly D.E."/>
            <person name="Kiel J.A."/>
            <person name="Kim J.M."/>
            <person name="van der Klei I.J."/>
            <person name="Klis F.M."/>
            <person name="Kovalchuk A."/>
            <person name="Krasevec N."/>
            <person name="Kubicek C.P."/>
            <person name="Liu B."/>
            <person name="Maccabe A."/>
            <person name="Meyer V."/>
            <person name="Mirabito P."/>
            <person name="Miskei M."/>
            <person name="Mos M."/>
            <person name="Mullins J."/>
            <person name="Nelson D.R."/>
            <person name="Nielsen J."/>
            <person name="Oakley B.R."/>
            <person name="Osmani S.A."/>
            <person name="Pakula T."/>
            <person name="Paszewski A."/>
            <person name="Paulsen I."/>
            <person name="Pilsyk S."/>
            <person name="Pocsi I."/>
            <person name="Punt P.J."/>
            <person name="Ram A.F."/>
            <person name="Ren Q."/>
            <person name="Robellet X."/>
            <person name="Robson G."/>
            <person name="Seiboth B."/>
            <person name="van Solingen P."/>
            <person name="Specht T."/>
            <person name="Sun J."/>
            <person name="Taheri-Talesh N."/>
            <person name="Takeshita N."/>
            <person name="Ussery D."/>
            <person name="vanKuyk P.A."/>
            <person name="Visser H."/>
            <person name="van de Vondervoort P.J."/>
            <person name="de Vries R.P."/>
            <person name="Walton J."/>
            <person name="Xiang X."/>
            <person name="Xiong Y."/>
            <person name="Zeng A.P."/>
            <person name="Brandt B.W."/>
            <person name="Cornell M.J."/>
            <person name="van den Hondel C.A."/>
            <person name="Visser J."/>
            <person name="Oliver S.G."/>
            <person name="Turner G."/>
        </authorList>
    </citation>
    <scope>GENOME REANNOTATION</scope>
    <source>
        <strain evidence="2">FGSC A4 / ATCC 38163 / CBS 112.46 / NRRL 194 / M139</strain>
    </source>
</reference>
<dbReference type="KEGG" id="ani:ANIA_11583"/>
<dbReference type="Proteomes" id="UP000000560">
    <property type="component" value="Chromosome II"/>
</dbReference>
<proteinExistence type="predicted"/>
<evidence type="ECO:0000313" key="1">
    <source>
        <dbReference type="EMBL" id="CBF73477.1"/>
    </source>
</evidence>
<dbReference type="HOGENOM" id="CLU_3032318_0_0_1"/>
<dbReference type="GeneID" id="74897148"/>
<dbReference type="RefSeq" id="XP_050467219.1">
    <property type="nucleotide sequence ID" value="XM_050611166.1"/>
</dbReference>
<dbReference type="EMBL" id="BN001302">
    <property type="protein sequence ID" value="CBF73477.1"/>
    <property type="molecule type" value="Genomic_DNA"/>
</dbReference>
<organism evidence="1 2">
    <name type="scientific">Emericella nidulans (strain FGSC A4 / ATCC 38163 / CBS 112.46 / NRRL 194 / M139)</name>
    <name type="common">Aspergillus nidulans</name>
    <dbReference type="NCBI Taxonomy" id="227321"/>
    <lineage>
        <taxon>Eukaryota</taxon>
        <taxon>Fungi</taxon>
        <taxon>Dikarya</taxon>
        <taxon>Ascomycota</taxon>
        <taxon>Pezizomycotina</taxon>
        <taxon>Eurotiomycetes</taxon>
        <taxon>Eurotiomycetidae</taxon>
        <taxon>Eurotiales</taxon>
        <taxon>Aspergillaceae</taxon>
        <taxon>Aspergillus</taxon>
        <taxon>Aspergillus subgen. Nidulantes</taxon>
    </lineage>
</organism>
<evidence type="ECO:0000313" key="2">
    <source>
        <dbReference type="Proteomes" id="UP000000560"/>
    </source>
</evidence>
<dbReference type="InParanoid" id="C8V4J4"/>
<dbReference type="AlphaFoldDB" id="C8V4J4"/>
<keyword evidence="2" id="KW-1185">Reference proteome</keyword>
<accession>C8V4J4</accession>
<name>C8V4J4_EMENI</name>
<gene>
    <name evidence="1" type="ORF">ANIA_11583</name>
</gene>
<reference evidence="2" key="1">
    <citation type="journal article" date="2005" name="Nature">
        <title>Sequencing of Aspergillus nidulans and comparative analysis with A. fumigatus and A. oryzae.</title>
        <authorList>
            <person name="Galagan J.E."/>
            <person name="Calvo S.E."/>
            <person name="Cuomo C."/>
            <person name="Ma L.J."/>
            <person name="Wortman J.R."/>
            <person name="Batzoglou S."/>
            <person name="Lee S.I."/>
            <person name="Basturkmen M."/>
            <person name="Spevak C.C."/>
            <person name="Clutterbuck J."/>
            <person name="Kapitonov V."/>
            <person name="Jurka J."/>
            <person name="Scazzocchio C."/>
            <person name="Farman M."/>
            <person name="Butler J."/>
            <person name="Purcell S."/>
            <person name="Harris S."/>
            <person name="Braus G.H."/>
            <person name="Draht O."/>
            <person name="Busch S."/>
            <person name="D'Enfert C."/>
            <person name="Bouchier C."/>
            <person name="Goldman G.H."/>
            <person name="Bell-Pedersen D."/>
            <person name="Griffiths-Jones S."/>
            <person name="Doonan J.H."/>
            <person name="Yu J."/>
            <person name="Vienken K."/>
            <person name="Pain A."/>
            <person name="Freitag M."/>
            <person name="Selker E.U."/>
            <person name="Archer D.B."/>
            <person name="Penalva M.A."/>
            <person name="Oakley B.R."/>
            <person name="Momany M."/>
            <person name="Tanaka T."/>
            <person name="Kumagai T."/>
            <person name="Asai K."/>
            <person name="Machida M."/>
            <person name="Nierman W.C."/>
            <person name="Denning D.W."/>
            <person name="Caddick M."/>
            <person name="Hynes M."/>
            <person name="Paoletti M."/>
            <person name="Fischer R."/>
            <person name="Miller B."/>
            <person name="Dyer P."/>
            <person name="Sachs M.S."/>
            <person name="Osmani S.A."/>
            <person name="Birren B.W."/>
        </authorList>
    </citation>
    <scope>NUCLEOTIDE SEQUENCE [LARGE SCALE GENOMIC DNA]</scope>
    <source>
        <strain evidence="2">FGSC A4 / ATCC 38163 / CBS 112.46 / NRRL 194 / M139</strain>
    </source>
</reference>
<sequence>MLSGVHHCPGSRFNVYRYRRGMSLPPAMARRTQSIKLFATMSGLFFHAAASRPTY</sequence>
<protein>
    <submittedName>
        <fullName evidence="1">Uncharacterized protein</fullName>
    </submittedName>
</protein>